<feature type="transmembrane region" description="Helical" evidence="1">
    <location>
        <begin position="25"/>
        <end position="46"/>
    </location>
</feature>
<feature type="transmembrane region" description="Helical" evidence="1">
    <location>
        <begin position="109"/>
        <end position="129"/>
    </location>
</feature>
<dbReference type="Pfam" id="PF07690">
    <property type="entry name" value="MFS_1"/>
    <property type="match status" value="1"/>
</dbReference>
<feature type="transmembrane region" description="Helical" evidence="1">
    <location>
        <begin position="386"/>
        <end position="404"/>
    </location>
</feature>
<dbReference type="RefSeq" id="WP_184831934.1">
    <property type="nucleotide sequence ID" value="NZ_BAAAVN010000011.1"/>
</dbReference>
<reference evidence="2 3" key="1">
    <citation type="submission" date="2020-08" db="EMBL/GenBank/DDBJ databases">
        <title>Sequencing the genomes of 1000 actinobacteria strains.</title>
        <authorList>
            <person name="Klenk H.-P."/>
        </authorList>
    </citation>
    <scope>NUCLEOTIDE SEQUENCE [LARGE SCALE GENOMIC DNA]</scope>
    <source>
        <strain evidence="2 3">DSM 17294</strain>
    </source>
</reference>
<dbReference type="Proteomes" id="UP000558997">
    <property type="component" value="Unassembled WGS sequence"/>
</dbReference>
<dbReference type="InterPro" id="IPR036259">
    <property type="entry name" value="MFS_trans_sf"/>
</dbReference>
<keyword evidence="1" id="KW-1133">Transmembrane helix</keyword>
<dbReference type="SUPFAM" id="SSF103473">
    <property type="entry name" value="MFS general substrate transporter"/>
    <property type="match status" value="1"/>
</dbReference>
<evidence type="ECO:0000313" key="2">
    <source>
        <dbReference type="EMBL" id="MBB5977791.1"/>
    </source>
</evidence>
<sequence>MTEETDSSRGRLTRLLPSGGLPRRLYFQTLIFSLGAGLTAGGNVVFFVKYLRLTAEQIGVGLSVAMAVSAACTLPLGKLVDRWGPRRVWFGCAIAEVVLHLLYPFSQALWMFVAIQAILTVVTSTGNSARSVYSYAVISGPTRVKTLAHFRTGFNVGFTVGGLVAAGILLLPSDRLLVLVPLCAAALFVVNTVYIARLPKVANETRRTKPKSEAPGRAALRNGKFVLFCLLNGLIGTHQTVLMVILPLWILRGTSAPPWVVPGILIVNTALVITSQVWLSRLADTLRGAIRASALGSLAAGIACALLALTGHGDVAAVMLLLIVGVVGLTLCEMWQSAGEWGWFPHFAPAAQRGEYQAVLRLAAQIPMFLAPVAFTQVVIGGGRVGWIAVALLYGAVAVVVPMLGHRVRAWDDEASATVEEGSRT</sequence>
<feature type="transmembrane region" description="Helical" evidence="1">
    <location>
        <begin position="58"/>
        <end position="76"/>
    </location>
</feature>
<dbReference type="PANTHER" id="PTHR23526">
    <property type="entry name" value="INTEGRAL MEMBRANE TRANSPORT PROTEIN-RELATED"/>
    <property type="match status" value="1"/>
</dbReference>
<gene>
    <name evidence="2" type="ORF">HDA44_001132</name>
</gene>
<dbReference type="AlphaFoldDB" id="A0A841DIS6"/>
<dbReference type="InterPro" id="IPR052528">
    <property type="entry name" value="Sugar_transport-like"/>
</dbReference>
<dbReference type="PANTHER" id="PTHR23526:SF4">
    <property type="entry name" value="INTEGRAL MEMBRANE TRANSPORT PROTEIN"/>
    <property type="match status" value="1"/>
</dbReference>
<name>A0A841DIS6_9ACTN</name>
<feature type="transmembrane region" description="Helical" evidence="1">
    <location>
        <begin position="150"/>
        <end position="170"/>
    </location>
</feature>
<keyword evidence="3" id="KW-1185">Reference proteome</keyword>
<feature type="transmembrane region" description="Helical" evidence="1">
    <location>
        <begin position="290"/>
        <end position="309"/>
    </location>
</feature>
<keyword evidence="1" id="KW-0472">Membrane</keyword>
<organism evidence="2 3">
    <name type="scientific">Kribbella solani</name>
    <dbReference type="NCBI Taxonomy" id="236067"/>
    <lineage>
        <taxon>Bacteria</taxon>
        <taxon>Bacillati</taxon>
        <taxon>Actinomycetota</taxon>
        <taxon>Actinomycetes</taxon>
        <taxon>Propionibacteriales</taxon>
        <taxon>Kribbellaceae</taxon>
        <taxon>Kribbella</taxon>
    </lineage>
</organism>
<dbReference type="GO" id="GO:0022857">
    <property type="term" value="F:transmembrane transporter activity"/>
    <property type="evidence" value="ECO:0007669"/>
    <property type="project" value="InterPro"/>
</dbReference>
<feature type="transmembrane region" description="Helical" evidence="1">
    <location>
        <begin position="256"/>
        <end position="278"/>
    </location>
</feature>
<dbReference type="Gene3D" id="1.20.1250.20">
    <property type="entry name" value="MFS general substrate transporter like domains"/>
    <property type="match status" value="1"/>
</dbReference>
<feature type="transmembrane region" description="Helical" evidence="1">
    <location>
        <begin position="358"/>
        <end position="380"/>
    </location>
</feature>
<dbReference type="InterPro" id="IPR011701">
    <property type="entry name" value="MFS"/>
</dbReference>
<keyword evidence="1" id="KW-0812">Transmembrane</keyword>
<feature type="transmembrane region" description="Helical" evidence="1">
    <location>
        <begin position="225"/>
        <end position="250"/>
    </location>
</feature>
<feature type="transmembrane region" description="Helical" evidence="1">
    <location>
        <begin position="315"/>
        <end position="337"/>
    </location>
</feature>
<evidence type="ECO:0000256" key="1">
    <source>
        <dbReference type="SAM" id="Phobius"/>
    </source>
</evidence>
<proteinExistence type="predicted"/>
<protein>
    <submittedName>
        <fullName evidence="2">Na+/melibiose symporter-like transporter</fullName>
    </submittedName>
</protein>
<evidence type="ECO:0000313" key="3">
    <source>
        <dbReference type="Proteomes" id="UP000558997"/>
    </source>
</evidence>
<dbReference type="EMBL" id="JACHNF010000001">
    <property type="protein sequence ID" value="MBB5977791.1"/>
    <property type="molecule type" value="Genomic_DNA"/>
</dbReference>
<feature type="transmembrane region" description="Helical" evidence="1">
    <location>
        <begin position="176"/>
        <end position="196"/>
    </location>
</feature>
<comment type="caution">
    <text evidence="2">The sequence shown here is derived from an EMBL/GenBank/DDBJ whole genome shotgun (WGS) entry which is preliminary data.</text>
</comment>
<accession>A0A841DIS6</accession>